<dbReference type="EMBL" id="VSSQ01006864">
    <property type="protein sequence ID" value="MPM34085.1"/>
    <property type="molecule type" value="Genomic_DNA"/>
</dbReference>
<feature type="compositionally biased region" description="Basic and acidic residues" evidence="1">
    <location>
        <begin position="13"/>
        <end position="26"/>
    </location>
</feature>
<evidence type="ECO:0000313" key="2">
    <source>
        <dbReference type="EMBL" id="MPM34085.1"/>
    </source>
</evidence>
<proteinExistence type="predicted"/>
<organism evidence="2">
    <name type="scientific">bioreactor metagenome</name>
    <dbReference type="NCBI Taxonomy" id="1076179"/>
    <lineage>
        <taxon>unclassified sequences</taxon>
        <taxon>metagenomes</taxon>
        <taxon>ecological metagenomes</taxon>
    </lineage>
</organism>
<gene>
    <name evidence="2" type="ORF">SDC9_80666</name>
</gene>
<protein>
    <submittedName>
        <fullName evidence="2">Uncharacterized protein</fullName>
    </submittedName>
</protein>
<reference evidence="2" key="1">
    <citation type="submission" date="2019-08" db="EMBL/GenBank/DDBJ databases">
        <authorList>
            <person name="Kucharzyk K."/>
            <person name="Murdoch R.W."/>
            <person name="Higgins S."/>
            <person name="Loffler F."/>
        </authorList>
    </citation>
    <scope>NUCLEOTIDE SEQUENCE</scope>
</reference>
<comment type="caution">
    <text evidence="2">The sequence shown here is derived from an EMBL/GenBank/DDBJ whole genome shotgun (WGS) entry which is preliminary data.</text>
</comment>
<sequence>MDELQVGHLGNEALRDDGDGGDEQRVRVPSGGQPLGLRSLPVAENQFHRFAGGSLRAEEIIAEFRGKYQSFHAVFLSFYNGSCSFAAEPSFSAAAFSAGFGAEGFSSERPTDSR</sequence>
<name>A0A644YZM7_9ZZZZ</name>
<feature type="region of interest" description="Disordered" evidence="1">
    <location>
        <begin position="1"/>
        <end position="35"/>
    </location>
</feature>
<evidence type="ECO:0000256" key="1">
    <source>
        <dbReference type="SAM" id="MobiDB-lite"/>
    </source>
</evidence>
<dbReference type="AlphaFoldDB" id="A0A644YZM7"/>
<accession>A0A644YZM7</accession>